<evidence type="ECO:0000256" key="9">
    <source>
        <dbReference type="RuleBase" id="RU004016"/>
    </source>
</evidence>
<keyword evidence="3" id="KW-0378">Hydrolase</keyword>
<dbReference type="GO" id="GO:0009252">
    <property type="term" value="P:peptidoglycan biosynthetic process"/>
    <property type="evidence" value="ECO:0007669"/>
    <property type="project" value="UniProtKB-KW"/>
</dbReference>
<proteinExistence type="inferred from homology"/>
<feature type="compositionally biased region" description="Basic and acidic residues" evidence="10">
    <location>
        <begin position="248"/>
        <end position="266"/>
    </location>
</feature>
<evidence type="ECO:0000256" key="10">
    <source>
        <dbReference type="SAM" id="MobiDB-lite"/>
    </source>
</evidence>
<keyword evidence="5" id="KW-0573">Peptidoglycan synthesis</keyword>
<name>A0A1Z2L5T5_9ACTN</name>
<feature type="active site" description="Proton acceptor" evidence="7">
    <location>
        <position position="515"/>
    </location>
</feature>
<dbReference type="GO" id="GO:0009002">
    <property type="term" value="F:serine-type D-Ala-D-Ala carboxypeptidase activity"/>
    <property type="evidence" value="ECO:0007669"/>
    <property type="project" value="InterPro"/>
</dbReference>
<evidence type="ECO:0000256" key="3">
    <source>
        <dbReference type="ARBA" id="ARBA00022801"/>
    </source>
</evidence>
<organism evidence="12 13">
    <name type="scientific">Streptomyces albireticuli</name>
    <dbReference type="NCBI Taxonomy" id="1940"/>
    <lineage>
        <taxon>Bacteria</taxon>
        <taxon>Bacillati</taxon>
        <taxon>Actinomycetota</taxon>
        <taxon>Actinomycetes</taxon>
        <taxon>Kitasatosporales</taxon>
        <taxon>Streptomycetaceae</taxon>
        <taxon>Streptomyces</taxon>
    </lineage>
</organism>
<evidence type="ECO:0000256" key="6">
    <source>
        <dbReference type="ARBA" id="ARBA00023316"/>
    </source>
</evidence>
<evidence type="ECO:0000256" key="5">
    <source>
        <dbReference type="ARBA" id="ARBA00022984"/>
    </source>
</evidence>
<feature type="compositionally biased region" description="Low complexity" evidence="10">
    <location>
        <begin position="190"/>
        <end position="212"/>
    </location>
</feature>
<keyword evidence="12" id="KW-0121">Carboxypeptidase</keyword>
<dbReference type="AlphaFoldDB" id="A0A1Z2L5T5"/>
<accession>A0A1Z2L5T5</accession>
<dbReference type="GO" id="GO:0006508">
    <property type="term" value="P:proteolysis"/>
    <property type="evidence" value="ECO:0007669"/>
    <property type="project" value="InterPro"/>
</dbReference>
<dbReference type="GO" id="GO:0008360">
    <property type="term" value="P:regulation of cell shape"/>
    <property type="evidence" value="ECO:0007669"/>
    <property type="project" value="UniProtKB-KW"/>
</dbReference>
<dbReference type="PANTHER" id="PTHR21581:SF33">
    <property type="entry name" value="D-ALANYL-D-ALANINE CARBOXYPEPTIDASE DACB"/>
    <property type="match status" value="1"/>
</dbReference>
<dbReference type="SUPFAM" id="SSF56601">
    <property type="entry name" value="beta-lactamase/transpeptidase-like"/>
    <property type="match status" value="1"/>
</dbReference>
<dbReference type="InterPro" id="IPR012338">
    <property type="entry name" value="Beta-lactam/transpept-like"/>
</dbReference>
<feature type="compositionally biased region" description="Low complexity" evidence="10">
    <location>
        <begin position="79"/>
        <end position="88"/>
    </location>
</feature>
<evidence type="ECO:0000256" key="4">
    <source>
        <dbReference type="ARBA" id="ARBA00022960"/>
    </source>
</evidence>
<keyword evidence="2" id="KW-0732">Signal</keyword>
<keyword evidence="12" id="KW-0645">Protease</keyword>
<evidence type="ECO:0000256" key="2">
    <source>
        <dbReference type="ARBA" id="ARBA00022729"/>
    </source>
</evidence>
<dbReference type="Pfam" id="PF00768">
    <property type="entry name" value="Peptidase_S11"/>
    <property type="match status" value="1"/>
</dbReference>
<keyword evidence="4" id="KW-0133">Cell shape</keyword>
<evidence type="ECO:0000313" key="12">
    <source>
        <dbReference type="EMBL" id="ARZ69581.1"/>
    </source>
</evidence>
<evidence type="ECO:0000256" key="1">
    <source>
        <dbReference type="ARBA" id="ARBA00007164"/>
    </source>
</evidence>
<dbReference type="KEGG" id="salj:SMD11_3966"/>
<evidence type="ECO:0000256" key="8">
    <source>
        <dbReference type="PIRSR" id="PIRSR618044-2"/>
    </source>
</evidence>
<feature type="compositionally biased region" description="Basic and acidic residues" evidence="10">
    <location>
        <begin position="179"/>
        <end position="189"/>
    </location>
</feature>
<gene>
    <name evidence="12" type="ORF">SMD11_3966</name>
</gene>
<feature type="compositionally biased region" description="Basic and acidic residues" evidence="10">
    <location>
        <begin position="134"/>
        <end position="150"/>
    </location>
</feature>
<dbReference type="PANTHER" id="PTHR21581">
    <property type="entry name" value="D-ALANYL-D-ALANINE CARBOXYPEPTIDASE"/>
    <property type="match status" value="1"/>
</dbReference>
<dbReference type="RefSeq" id="WP_234366090.1">
    <property type="nucleotide sequence ID" value="NZ_CP021744.1"/>
</dbReference>
<dbReference type="Proteomes" id="UP000195755">
    <property type="component" value="Chromosome"/>
</dbReference>
<evidence type="ECO:0000256" key="7">
    <source>
        <dbReference type="PIRSR" id="PIRSR618044-1"/>
    </source>
</evidence>
<feature type="active site" description="Acyl-ester intermediate" evidence="7">
    <location>
        <position position="512"/>
    </location>
</feature>
<feature type="compositionally biased region" description="Low complexity" evidence="10">
    <location>
        <begin position="29"/>
        <end position="52"/>
    </location>
</feature>
<feature type="active site" evidence="7">
    <location>
        <position position="576"/>
    </location>
</feature>
<feature type="region of interest" description="Disordered" evidence="10">
    <location>
        <begin position="540"/>
        <end position="559"/>
    </location>
</feature>
<dbReference type="InterPro" id="IPR001967">
    <property type="entry name" value="Peptidase_S11_N"/>
</dbReference>
<dbReference type="Gene3D" id="3.40.710.10">
    <property type="entry name" value="DD-peptidase/beta-lactamase superfamily"/>
    <property type="match status" value="1"/>
</dbReference>
<feature type="compositionally biased region" description="Basic and acidic residues" evidence="10">
    <location>
        <begin position="311"/>
        <end position="339"/>
    </location>
</feature>
<dbReference type="InterPro" id="IPR018044">
    <property type="entry name" value="Peptidase_S11"/>
</dbReference>
<sequence length="839" mass="85148">MAAWVAVADEDEEDEGAVTASDGGDDADAASGSADAPAKPSAKPSAKSSAKGADGDEDGPKAPADRATAVFGALRPKADGGSEASAKADGADEAGEGAEASGKGSGVPADRATAVFRTVPPKADDAAEAPAKAAEGDGKARTSAKADEASGKGSDAPADRATAVFRTVPPKSGDAAETPAKDDAKDTKGAKATKAAKAPAKDAAAPADQATAVFGAVRPEAGSGSEAPAKGEKAPADQATAVFRAVRPKGDDGAEALAKDAKDTKAAKAAKAAKGGEDAPADRATAAFGVVPPKKNGKAAASVDQPTELLKAPEVKPEVKPAAKADGKGKTPAESDSERTSQFVPLKSLDGAPAKSEKAAEPAAAKPAIPVSVTPPAPQKAQPPKGGPGQDGAAKGAAAAPEVPAQPAAPLDLLAQLTNTPPPPDTPARTAMRRVKIYAPLVVLLLIVFCAVQAFRPLPDTKLSIASAKATFTFDGEKFAMPWPGEGQAAAMVQGVGSLGTYGEEKPVPTASVAKVMTAYVILKNHPLQKGDKGPDIEVDAEAEQESNSSDESRVPLRKGEKFSEYDMLQMLLIPSGNNAARLLARWDAQTRDAFVAKMNDAAKELGMSKTTYTDPSGFDKTTVSTAVDQLKLAEAVMKNEVFREIVAKTNTDVPNGPHLNNNNDTLLLKVGVLGIKTGSSTPAGGTLMWAAKRTVGGKEHMILGATMDQHFKGGPDPNAENSLMMVKNVSYKMIKAVQDNLAAATIVKKGDVVGYVEDGLGGKTPVMATKDLKGAGWPGMTAKLTIGKGAKPVPHTAKAGTEVGELTVGSGTGAMKVPVALQKELVEPSFGAKLTRLG</sequence>
<keyword evidence="6" id="KW-0961">Cell wall biogenesis/degradation</keyword>
<comment type="similarity">
    <text evidence="1 9">Belongs to the peptidase S11 family.</text>
</comment>
<evidence type="ECO:0000313" key="13">
    <source>
        <dbReference type="Proteomes" id="UP000195755"/>
    </source>
</evidence>
<feature type="domain" description="Peptidase S11 D-alanyl-D-alanine carboxypeptidase A N-terminal" evidence="11">
    <location>
        <begin position="504"/>
        <end position="694"/>
    </location>
</feature>
<dbReference type="PRINTS" id="PR00725">
    <property type="entry name" value="DADACBPTASE1"/>
</dbReference>
<dbReference type="EMBL" id="CP021744">
    <property type="protein sequence ID" value="ARZ69581.1"/>
    <property type="molecule type" value="Genomic_DNA"/>
</dbReference>
<feature type="binding site" evidence="8">
    <location>
        <position position="677"/>
    </location>
    <ligand>
        <name>substrate</name>
    </ligand>
</feature>
<feature type="compositionally biased region" description="Low complexity" evidence="10">
    <location>
        <begin position="391"/>
        <end position="403"/>
    </location>
</feature>
<evidence type="ECO:0000259" key="11">
    <source>
        <dbReference type="Pfam" id="PF00768"/>
    </source>
</evidence>
<reference evidence="12 13" key="1">
    <citation type="submission" date="2017-06" db="EMBL/GenBank/DDBJ databases">
        <title>Streptomyces albireticuli Genome sequencing and assembly.</title>
        <authorList>
            <person name="Wang Y."/>
            <person name="Du B."/>
            <person name="Ding Y."/>
            <person name="Liu H."/>
            <person name="Hou Q."/>
            <person name="Liu K."/>
            <person name="Yao L."/>
            <person name="Wang C."/>
        </authorList>
    </citation>
    <scope>NUCLEOTIDE SEQUENCE [LARGE SCALE GENOMIC DNA]</scope>
    <source>
        <strain evidence="12 13">MDJK11</strain>
    </source>
</reference>
<dbReference type="GO" id="GO:0071555">
    <property type="term" value="P:cell wall organization"/>
    <property type="evidence" value="ECO:0007669"/>
    <property type="project" value="UniProtKB-KW"/>
</dbReference>
<protein>
    <submittedName>
        <fullName evidence="12">D-alanyl-D-alanine carboxypeptidase</fullName>
    </submittedName>
</protein>
<feature type="region of interest" description="Disordered" evidence="10">
    <location>
        <begin position="1"/>
        <end position="403"/>
    </location>
</feature>